<keyword evidence="5 6" id="KW-0472">Membrane</keyword>
<evidence type="ECO:0000313" key="11">
    <source>
        <dbReference type="Proteomes" id="UP000658202"/>
    </source>
</evidence>
<dbReference type="EMBL" id="RAQH01000013">
    <property type="protein sequence ID" value="RKE78326.1"/>
    <property type="molecule type" value="Genomic_DNA"/>
</dbReference>
<dbReference type="GO" id="GO:0005886">
    <property type="term" value="C:plasma membrane"/>
    <property type="evidence" value="ECO:0007669"/>
    <property type="project" value="UniProtKB-SubCell"/>
</dbReference>
<dbReference type="EMBL" id="BMCW01000010">
    <property type="protein sequence ID" value="GGG66849.1"/>
    <property type="molecule type" value="Genomic_DNA"/>
</dbReference>
<evidence type="ECO:0000313" key="8">
    <source>
        <dbReference type="EMBL" id="GGG66849.1"/>
    </source>
</evidence>
<evidence type="ECO:0000256" key="3">
    <source>
        <dbReference type="ARBA" id="ARBA00022692"/>
    </source>
</evidence>
<gene>
    <name evidence="9" type="ORF">BXY58_3450</name>
    <name evidence="8" type="ORF">GCM10007332_32060</name>
</gene>
<proteinExistence type="predicted"/>
<keyword evidence="11" id="KW-1185">Reference proteome</keyword>
<evidence type="ECO:0000259" key="7">
    <source>
        <dbReference type="Pfam" id="PF06271"/>
    </source>
</evidence>
<keyword evidence="2" id="KW-1003">Cell membrane</keyword>
<keyword evidence="4 6" id="KW-1133">Transmembrane helix</keyword>
<reference evidence="9 10" key="2">
    <citation type="submission" date="2018-09" db="EMBL/GenBank/DDBJ databases">
        <title>Genomic Encyclopedia of Archaeal and Bacterial Type Strains, Phase II (KMG-II): from individual species to whole genera.</title>
        <authorList>
            <person name="Goeker M."/>
        </authorList>
    </citation>
    <scope>NUCLEOTIDE SEQUENCE [LARGE SCALE GENOMIC DNA]</scope>
    <source>
        <strain evidence="9 10">DSM 27620</strain>
    </source>
</reference>
<evidence type="ECO:0000313" key="10">
    <source>
        <dbReference type="Proteomes" id="UP000285906"/>
    </source>
</evidence>
<feature type="transmembrane region" description="Helical" evidence="6">
    <location>
        <begin position="20"/>
        <end position="45"/>
    </location>
</feature>
<evidence type="ECO:0000256" key="4">
    <source>
        <dbReference type="ARBA" id="ARBA00022989"/>
    </source>
</evidence>
<dbReference type="Pfam" id="PF06271">
    <property type="entry name" value="RDD"/>
    <property type="match status" value="1"/>
</dbReference>
<feature type="domain" description="RDD" evidence="7">
    <location>
        <begin position="18"/>
        <end position="130"/>
    </location>
</feature>
<dbReference type="Proteomes" id="UP000285906">
    <property type="component" value="Unassembled WGS sequence"/>
</dbReference>
<reference evidence="11" key="3">
    <citation type="journal article" date="2019" name="Int. J. Syst. Evol. Microbiol.">
        <title>The Global Catalogue of Microorganisms (GCM) 10K type strain sequencing project: providing services to taxonomists for standard genome sequencing and annotation.</title>
        <authorList>
            <consortium name="The Broad Institute Genomics Platform"/>
            <consortium name="The Broad Institute Genome Sequencing Center for Infectious Disease"/>
            <person name="Wu L."/>
            <person name="Ma J."/>
        </authorList>
    </citation>
    <scope>NUCLEOTIDE SEQUENCE [LARGE SCALE GENOMIC DNA]</scope>
    <source>
        <strain evidence="11">CCM 8490</strain>
    </source>
</reference>
<dbReference type="AlphaFoldDB" id="A0A420CIZ4"/>
<accession>A0A420CIZ4</accession>
<keyword evidence="3 6" id="KW-0812">Transmembrane</keyword>
<dbReference type="InterPro" id="IPR051791">
    <property type="entry name" value="Pra-immunoreactive"/>
</dbReference>
<dbReference type="RefSeq" id="WP_120214972.1">
    <property type="nucleotide sequence ID" value="NZ_BMCW01000010.1"/>
</dbReference>
<comment type="subcellular location">
    <subcellularLocation>
        <location evidence="1">Cell membrane</location>
        <topology evidence="1">Multi-pass membrane protein</topology>
    </subcellularLocation>
</comment>
<dbReference type="OrthoDB" id="762068at2"/>
<dbReference type="InterPro" id="IPR010432">
    <property type="entry name" value="RDD"/>
</dbReference>
<dbReference type="PANTHER" id="PTHR36115">
    <property type="entry name" value="PROLINE-RICH ANTIGEN HOMOLOG-RELATED"/>
    <property type="match status" value="1"/>
</dbReference>
<evidence type="ECO:0000313" key="9">
    <source>
        <dbReference type="EMBL" id="RKE78326.1"/>
    </source>
</evidence>
<feature type="transmembrane region" description="Helical" evidence="6">
    <location>
        <begin position="65"/>
        <end position="82"/>
    </location>
</feature>
<dbReference type="Proteomes" id="UP000658202">
    <property type="component" value="Unassembled WGS sequence"/>
</dbReference>
<evidence type="ECO:0000256" key="6">
    <source>
        <dbReference type="SAM" id="Phobius"/>
    </source>
</evidence>
<reference evidence="8" key="1">
    <citation type="journal article" date="2014" name="Int. J. Syst. Evol. Microbiol.">
        <title>Complete genome of a new Firmicutes species belonging to the dominant human colonic microbiota ('Ruminococcus bicirculans') reveals two chromosomes and a selective capacity to utilize plant glucans.</title>
        <authorList>
            <consortium name="NISC Comparative Sequencing Program"/>
            <person name="Wegmann U."/>
            <person name="Louis P."/>
            <person name="Goesmann A."/>
            <person name="Henrissat B."/>
            <person name="Duncan S.H."/>
            <person name="Flint H.J."/>
        </authorList>
    </citation>
    <scope>NUCLEOTIDE SEQUENCE</scope>
    <source>
        <strain evidence="8">CCM 8490</strain>
    </source>
</reference>
<evidence type="ECO:0000256" key="2">
    <source>
        <dbReference type="ARBA" id="ARBA00022475"/>
    </source>
</evidence>
<name>A0A420CIZ4_9FLAO</name>
<comment type="caution">
    <text evidence="9">The sequence shown here is derived from an EMBL/GenBank/DDBJ whole genome shotgun (WGS) entry which is preliminary data.</text>
</comment>
<evidence type="ECO:0000256" key="1">
    <source>
        <dbReference type="ARBA" id="ARBA00004651"/>
    </source>
</evidence>
<dbReference type="PANTHER" id="PTHR36115:SF4">
    <property type="entry name" value="MEMBRANE PROTEIN"/>
    <property type="match status" value="1"/>
</dbReference>
<protein>
    <submittedName>
        <fullName evidence="9">Putative RDD family membrane protein YckC</fullName>
    </submittedName>
</protein>
<evidence type="ECO:0000256" key="5">
    <source>
        <dbReference type="ARBA" id="ARBA00023136"/>
    </source>
</evidence>
<sequence length="169" mass="19406">MKNHSKIVDRNQAEKLLRFINFLIDYFFTYLLVILLYAVMMVIYSFVSGIDYLIVADKVSNINSFLDRLVTAFFYALFMYLTEMISKGRSLGKLITGTMVVKENGGLPTGNDFLKRNFSRIVPFDALSFLGSLGWHDSWSDTRVVKRKSYLEALERENSIEDIGKLAEA</sequence>
<reference evidence="8" key="4">
    <citation type="submission" date="2024-05" db="EMBL/GenBank/DDBJ databases">
        <authorList>
            <person name="Sun Q."/>
            <person name="Sedlacek I."/>
        </authorList>
    </citation>
    <scope>NUCLEOTIDE SEQUENCE</scope>
    <source>
        <strain evidence="8">CCM 8490</strain>
    </source>
</reference>
<organism evidence="9 10">
    <name type="scientific">Epilithonimonas arachidiradicis</name>
    <dbReference type="NCBI Taxonomy" id="1617282"/>
    <lineage>
        <taxon>Bacteria</taxon>
        <taxon>Pseudomonadati</taxon>
        <taxon>Bacteroidota</taxon>
        <taxon>Flavobacteriia</taxon>
        <taxon>Flavobacteriales</taxon>
        <taxon>Weeksellaceae</taxon>
        <taxon>Chryseobacterium group</taxon>
        <taxon>Epilithonimonas</taxon>
    </lineage>
</organism>